<organism evidence="3 4">
    <name type="scientific">Halostagnicola larsenii XH-48</name>
    <dbReference type="NCBI Taxonomy" id="797299"/>
    <lineage>
        <taxon>Archaea</taxon>
        <taxon>Methanobacteriati</taxon>
        <taxon>Methanobacteriota</taxon>
        <taxon>Stenosarchaea group</taxon>
        <taxon>Halobacteria</taxon>
        <taxon>Halobacteriales</taxon>
        <taxon>Natrialbaceae</taxon>
        <taxon>Halostagnicola</taxon>
    </lineage>
</organism>
<accession>W0JYH5</accession>
<evidence type="ECO:0000313" key="4">
    <source>
        <dbReference type="Proteomes" id="UP000019024"/>
    </source>
</evidence>
<feature type="compositionally biased region" description="Basic and acidic residues" evidence="2">
    <location>
        <begin position="59"/>
        <end position="70"/>
    </location>
</feature>
<proteinExistence type="predicted"/>
<evidence type="ECO:0008006" key="5">
    <source>
        <dbReference type="Google" id="ProtNLM"/>
    </source>
</evidence>
<dbReference type="Pfam" id="PF02697">
    <property type="entry name" value="VAPB_antitox"/>
    <property type="match status" value="1"/>
</dbReference>
<reference evidence="3 4" key="1">
    <citation type="submission" date="2014-01" db="EMBL/GenBank/DDBJ databases">
        <authorList>
            <consortium name="DOE Joint Genome Institute"/>
            <person name="Anderson I."/>
            <person name="Huntemann M."/>
            <person name="Han J."/>
            <person name="Chen A."/>
            <person name="Kyrpides N."/>
            <person name="Mavromatis K."/>
            <person name="Markowitz V."/>
            <person name="Palaniappan K."/>
            <person name="Ivanova N."/>
            <person name="Schaumberg A."/>
            <person name="Pati A."/>
            <person name="Liolios K."/>
            <person name="Nordberg H.P."/>
            <person name="Cantor M.N."/>
            <person name="Hua S.X."/>
            <person name="Woyke T."/>
        </authorList>
    </citation>
    <scope>NUCLEOTIDE SEQUENCE [LARGE SCALE GENOMIC DNA]</scope>
    <source>
        <strain evidence="3 4">XH-48</strain>
        <plasmid evidence="4">4</plasmid>
    </source>
</reference>
<dbReference type="eggNOG" id="arCOG08146">
    <property type="taxonomic scope" value="Archaea"/>
</dbReference>
<dbReference type="InterPro" id="IPR003847">
    <property type="entry name" value="Put_antitoxin"/>
</dbReference>
<dbReference type="HOGENOM" id="CLU_170073_0_0_2"/>
<sequence length="86" mass="9633">MATKTISLDEEAYERLKARKNEGESFSETVKRLAGERSWNEVTGILSEEEATDLESAIEDGRARSTERSNRLTAALDEAVDDEKPE</sequence>
<keyword evidence="4" id="KW-1185">Reference proteome</keyword>
<dbReference type="PATRIC" id="fig|797299.3.peg.3932"/>
<evidence type="ECO:0000313" key="3">
    <source>
        <dbReference type="EMBL" id="AHG02255.1"/>
    </source>
</evidence>
<geneLocation type="plasmid" evidence="3">
    <name>unnamed</name>
</geneLocation>
<dbReference type="KEGG" id="hlr:HALLA_20350"/>
<gene>
    <name evidence="3" type="ORF">HALLA_20350</name>
</gene>
<dbReference type="EMBL" id="CP007058">
    <property type="protein sequence ID" value="AHG02255.1"/>
    <property type="molecule type" value="Genomic_DNA"/>
</dbReference>
<dbReference type="RefSeq" id="WP_049955059.1">
    <property type="nucleotide sequence ID" value="NZ_CP007058.1"/>
</dbReference>
<feature type="region of interest" description="Disordered" evidence="2">
    <location>
        <begin position="50"/>
        <end position="86"/>
    </location>
</feature>
<dbReference type="GeneID" id="25147590"/>
<keyword evidence="3" id="KW-0614">Plasmid</keyword>
<evidence type="ECO:0000256" key="2">
    <source>
        <dbReference type="SAM" id="MobiDB-lite"/>
    </source>
</evidence>
<dbReference type="OrthoDB" id="9187at2157"/>
<name>W0JYH5_9EURY</name>
<keyword evidence="1" id="KW-1277">Toxin-antitoxin system</keyword>
<protein>
    <recommendedName>
        <fullName evidence="5">Antitoxin</fullName>
    </recommendedName>
</protein>
<dbReference type="Proteomes" id="UP000019024">
    <property type="component" value="Plasmid unnamed3"/>
</dbReference>
<dbReference type="AlphaFoldDB" id="W0JYH5"/>
<evidence type="ECO:0000256" key="1">
    <source>
        <dbReference type="ARBA" id="ARBA00022649"/>
    </source>
</evidence>